<dbReference type="VEuPathDB" id="MicrosporidiaDB:AEWD_071230"/>
<dbReference type="VEuPathDB" id="MicrosporidiaDB:ECU07_1250"/>
<feature type="transmembrane region" description="Helical" evidence="1">
    <location>
        <begin position="127"/>
        <end position="148"/>
    </location>
</feature>
<dbReference type="EMBL" id="KC513610">
    <property type="protein sequence ID" value="AGE95857.1"/>
    <property type="molecule type" value="Genomic_DNA"/>
</dbReference>
<name>M1K980_ENCCN</name>
<protein>
    <submittedName>
        <fullName evidence="2">Uncharacterized protein</fullName>
    </submittedName>
</protein>
<reference evidence="2" key="1">
    <citation type="journal article" date="2013" name="Eukaryot. Cell">
        <title>Extremely Reduced Levels of Heterozygosity in the Vertebrate Pathogen Encephalitozoon cuniculi.</title>
        <authorList>
            <person name="Selman M."/>
            <person name="Sak B."/>
            <person name="Kvac M."/>
            <person name="Farinelli L."/>
            <person name="Weiss L.M."/>
            <person name="Corradi N."/>
        </authorList>
    </citation>
    <scope>NUCLEOTIDE SEQUENCE</scope>
</reference>
<feature type="transmembrane region" description="Helical" evidence="1">
    <location>
        <begin position="154"/>
        <end position="171"/>
    </location>
</feature>
<keyword evidence="1" id="KW-0812">Transmembrane</keyword>
<gene>
    <name evidence="2" type="ORF">ECU07_1250</name>
</gene>
<keyword evidence="1" id="KW-0472">Membrane</keyword>
<feature type="transmembrane region" description="Helical" evidence="1">
    <location>
        <begin position="93"/>
        <end position="115"/>
    </location>
</feature>
<dbReference type="VEuPathDB" id="MicrosporidiaDB:AEWQ_071230"/>
<evidence type="ECO:0000313" key="2">
    <source>
        <dbReference type="EMBL" id="AGE95857.1"/>
    </source>
</evidence>
<dbReference type="VEuPathDB" id="MicrosporidiaDB:AEWR_071220"/>
<evidence type="ECO:0000256" key="1">
    <source>
        <dbReference type="SAM" id="Phobius"/>
    </source>
</evidence>
<dbReference type="VEuPathDB" id="MicrosporidiaDB:M970_071220"/>
<dbReference type="AlphaFoldDB" id="M1K980"/>
<feature type="transmembrane region" description="Helical" evidence="1">
    <location>
        <begin position="63"/>
        <end position="81"/>
    </location>
</feature>
<sequence length="216" mass="24615">MYPYKQKSQTSLMVVRTTQGQSSRKVFDVRSGTTLGDLLRDYAKALKLYHIDMEGVRESVAPILTYTAFVTAQIFVFLWIVSHIEGTGEVGSAMGQSFGAFCVMILFFFGAGYIYREILGKRIDTSYVSYAYVVGLSVVHYPYLMFIGLLAKNIWMFLCMMAISSISQFLIRSSMLRNYDFESNRDRFMFDITTFILQCGFCFGSLSLFSFLSPTK</sequence>
<organism evidence="2">
    <name type="scientific">Encephalitozoon cuniculi</name>
    <name type="common">Microsporidian parasite</name>
    <dbReference type="NCBI Taxonomy" id="6035"/>
    <lineage>
        <taxon>Eukaryota</taxon>
        <taxon>Fungi</taxon>
        <taxon>Fungi incertae sedis</taxon>
        <taxon>Microsporidia</taxon>
        <taxon>Unikaryonidae</taxon>
        <taxon>Encephalitozoon</taxon>
    </lineage>
</organism>
<keyword evidence="1" id="KW-1133">Transmembrane helix</keyword>
<feature type="transmembrane region" description="Helical" evidence="1">
    <location>
        <begin position="192"/>
        <end position="212"/>
    </location>
</feature>
<accession>M1K980</accession>
<proteinExistence type="predicted"/>